<dbReference type="EC" id="6.2.1.20" evidence="4"/>
<dbReference type="Gene3D" id="3.30.300.30">
    <property type="match status" value="1"/>
</dbReference>
<dbReference type="InterPro" id="IPR045851">
    <property type="entry name" value="AMP-bd_C_sf"/>
</dbReference>
<dbReference type="SUPFAM" id="SSF69593">
    <property type="entry name" value="Glycerol-3-phosphate (1)-acyltransferase"/>
    <property type="match status" value="1"/>
</dbReference>
<gene>
    <name evidence="4" type="ORF">MNBD_ALPHA08-2416</name>
</gene>
<dbReference type="EC" id="2.3.1.40" evidence="4"/>
<dbReference type="InterPro" id="IPR042099">
    <property type="entry name" value="ANL_N_sf"/>
</dbReference>
<reference evidence="4" key="1">
    <citation type="submission" date="2018-06" db="EMBL/GenBank/DDBJ databases">
        <authorList>
            <person name="Zhirakovskaya E."/>
        </authorList>
    </citation>
    <scope>NUCLEOTIDE SEQUENCE</scope>
</reference>
<comment type="similarity">
    <text evidence="1">Belongs to the ATP-dependent AMP-binding enzyme family.</text>
</comment>
<evidence type="ECO:0000259" key="3">
    <source>
        <dbReference type="SMART" id="SM00563"/>
    </source>
</evidence>
<dbReference type="SMART" id="SM00563">
    <property type="entry name" value="PlsC"/>
    <property type="match status" value="1"/>
</dbReference>
<dbReference type="AlphaFoldDB" id="A0A3B0R775"/>
<keyword evidence="2 4" id="KW-0436">Ligase</keyword>
<proteinExistence type="inferred from homology"/>
<organism evidence="4">
    <name type="scientific">hydrothermal vent metagenome</name>
    <dbReference type="NCBI Taxonomy" id="652676"/>
    <lineage>
        <taxon>unclassified sequences</taxon>
        <taxon>metagenomes</taxon>
        <taxon>ecological metagenomes</taxon>
    </lineage>
</organism>
<dbReference type="GO" id="GO:0031956">
    <property type="term" value="F:medium-chain fatty acid-CoA ligase activity"/>
    <property type="evidence" value="ECO:0007669"/>
    <property type="project" value="TreeGrafter"/>
</dbReference>
<dbReference type="PANTHER" id="PTHR43201">
    <property type="entry name" value="ACYL-COA SYNTHETASE"/>
    <property type="match status" value="1"/>
</dbReference>
<feature type="domain" description="Phospholipid/glycerol acyltransferase" evidence="3">
    <location>
        <begin position="34"/>
        <end position="144"/>
    </location>
</feature>
<sequence length="718" mass="79078">MSKTITALGRILFRLFFRVEVKGLENYQAAGERVVIIANHMSKIDMALIGCFIPERAMFTVNVANVDKWWVKIARNFFDILPFDPTNPMAARAQVSEVKKGRKLVMFPEGRISVTGALMKIYETPGTIAHLADAQVLPLCINGAQFSRFSNMHGILPRKLFPKITLTFLPPIKFKAPKDLKGGPLRTHIAHKLHDTMTKMVFDTANIDRTLMDSLLSARKAFGGSRKVLEDIQRAPISYNKLVIGIFVLGRKLANMTKGQKNVGVLLPNANACLVTFFGLQVFGRTPAMLNFSTGAVNMAAACTAAQISTIITSRRFIDEGEMDEDLALLAKQAKIVFLEDVREEISFGEKMRGLLSAKFARTALSMIGTNTDAGKPATILFTSGSEGVPKGVVLSHRNLQANMKQVATRIPVNSTDVMFNALPIFHALGLTLGALMPIMHGLRIFLYPSPLHYKIIPELCYGTDATVLLGTNTFLAGYARNAHPYDFYNVWLCVGGAEKVKQDTRDIYMEKFGTRIVEGYGATECAPVLAANTPMHFKSGTVGRMFDGIQYRLDPVEGIDEGGELIVKGPNIMLGYLRADNPGVIEPPKDGWYATGDIVDIDEEGYITIIGRAKRFSKIAGEMVSLTSTETFISEAFPDREHAVVAVPDKKKGEKLVLFTTDKSITRKTLAGGLKKTGSIDMMTPRVIIQIEEIPVLRTGKVDYVTINKMAQEQVPE</sequence>
<dbReference type="PROSITE" id="PS00455">
    <property type="entry name" value="AMP_BINDING"/>
    <property type="match status" value="1"/>
</dbReference>
<dbReference type="InterPro" id="IPR000873">
    <property type="entry name" value="AMP-dep_synth/lig_dom"/>
</dbReference>
<dbReference type="GO" id="GO:0006631">
    <property type="term" value="P:fatty acid metabolic process"/>
    <property type="evidence" value="ECO:0007669"/>
    <property type="project" value="TreeGrafter"/>
</dbReference>
<dbReference type="CDD" id="cd07989">
    <property type="entry name" value="LPLAT_AGPAT-like"/>
    <property type="match status" value="1"/>
</dbReference>
<evidence type="ECO:0000256" key="2">
    <source>
        <dbReference type="ARBA" id="ARBA00022598"/>
    </source>
</evidence>
<dbReference type="Gene3D" id="3.40.50.12780">
    <property type="entry name" value="N-terminal domain of ligase-like"/>
    <property type="match status" value="1"/>
</dbReference>
<dbReference type="GO" id="GO:0008922">
    <property type="term" value="F:long-chain fatty acid [acyl-carrier-protein] ligase activity"/>
    <property type="evidence" value="ECO:0007669"/>
    <property type="project" value="UniProtKB-EC"/>
</dbReference>
<dbReference type="GO" id="GO:0008779">
    <property type="term" value="F:acyl-[acyl-carrier-protein]-phospholipid O-acyltransferase activity"/>
    <property type="evidence" value="ECO:0007669"/>
    <property type="project" value="UniProtKB-EC"/>
</dbReference>
<dbReference type="Pfam" id="PF01553">
    <property type="entry name" value="Acyltransferase"/>
    <property type="match status" value="1"/>
</dbReference>
<accession>A0A3B0R775</accession>
<dbReference type="EMBL" id="UOEC01000035">
    <property type="protein sequence ID" value="VAV87971.1"/>
    <property type="molecule type" value="Genomic_DNA"/>
</dbReference>
<name>A0A3B0R775_9ZZZZ</name>
<evidence type="ECO:0000313" key="4">
    <source>
        <dbReference type="EMBL" id="VAV87971.1"/>
    </source>
</evidence>
<dbReference type="Pfam" id="PF00501">
    <property type="entry name" value="AMP-binding"/>
    <property type="match status" value="1"/>
</dbReference>
<dbReference type="SUPFAM" id="SSF56801">
    <property type="entry name" value="Acetyl-CoA synthetase-like"/>
    <property type="match status" value="1"/>
</dbReference>
<dbReference type="PANTHER" id="PTHR43201:SF5">
    <property type="entry name" value="MEDIUM-CHAIN ACYL-COA LIGASE ACSF2, MITOCHONDRIAL"/>
    <property type="match status" value="1"/>
</dbReference>
<keyword evidence="4" id="KW-0012">Acyltransferase</keyword>
<evidence type="ECO:0000256" key="1">
    <source>
        <dbReference type="ARBA" id="ARBA00006432"/>
    </source>
</evidence>
<dbReference type="InterPro" id="IPR020845">
    <property type="entry name" value="AMP-binding_CS"/>
</dbReference>
<keyword evidence="4" id="KW-0808">Transferase</keyword>
<protein>
    <submittedName>
        <fullName evidence="4">2-acylglycerophosphoethanolamine acyltransferase / Acyl-[acyl-carrier-protein] synthetase</fullName>
        <ecNumber evidence="4">2.3.1.40</ecNumber>
        <ecNumber evidence="4">6.2.1.20</ecNumber>
    </submittedName>
</protein>
<dbReference type="InterPro" id="IPR002123">
    <property type="entry name" value="Plipid/glycerol_acylTrfase"/>
</dbReference>